<name>A0A224YLD0_9ACAR</name>
<organism evidence="2">
    <name type="scientific">Rhipicephalus zambeziensis</name>
    <dbReference type="NCBI Taxonomy" id="60191"/>
    <lineage>
        <taxon>Eukaryota</taxon>
        <taxon>Metazoa</taxon>
        <taxon>Ecdysozoa</taxon>
        <taxon>Arthropoda</taxon>
        <taxon>Chelicerata</taxon>
        <taxon>Arachnida</taxon>
        <taxon>Acari</taxon>
        <taxon>Parasitiformes</taxon>
        <taxon>Ixodida</taxon>
        <taxon>Ixodoidea</taxon>
        <taxon>Ixodidae</taxon>
        <taxon>Rhipicephalinae</taxon>
        <taxon>Rhipicephalus</taxon>
        <taxon>Rhipicephalus</taxon>
    </lineage>
</organism>
<evidence type="ECO:0000313" key="2">
    <source>
        <dbReference type="EMBL" id="MAA15351.1"/>
    </source>
</evidence>
<feature type="region of interest" description="Disordered" evidence="1">
    <location>
        <begin position="116"/>
        <end position="138"/>
    </location>
</feature>
<evidence type="ECO:0000256" key="1">
    <source>
        <dbReference type="SAM" id="MobiDB-lite"/>
    </source>
</evidence>
<protein>
    <submittedName>
        <fullName evidence="2">Lipocalin</fullName>
    </submittedName>
</protein>
<sequence>MVLKQAYEVYDNLSGTHTLKENTKWRVEQTQTDSNEFWFTRLRDRVTSFYNLTYWNNTEKCFIFTFNMTDTQQCELDVWGALPDNDTAVSSCEAVFNKTCQPHHVYYPGNCDQPSTKRSASAQMDSSDLQPAERDTVL</sequence>
<proteinExistence type="predicted"/>
<dbReference type="AlphaFoldDB" id="A0A224YLD0"/>
<accession>A0A224YLD0</accession>
<reference evidence="2" key="1">
    <citation type="journal article" date="2017" name="Parasit. Vectors">
        <title>Sialotranscriptomics of Rhipicephalus zambeziensis reveals intricate expression profiles of secretory proteins and suggests tight temporal transcriptional regulation during blood-feeding.</title>
        <authorList>
            <person name="de Castro M.H."/>
            <person name="de Klerk D."/>
            <person name="Pienaar R."/>
            <person name="Rees D.J.G."/>
            <person name="Mans B.J."/>
        </authorList>
    </citation>
    <scope>NUCLEOTIDE SEQUENCE</scope>
    <source>
        <tissue evidence="2">Salivary glands</tissue>
    </source>
</reference>
<dbReference type="EMBL" id="GFPF01004205">
    <property type="protein sequence ID" value="MAA15351.1"/>
    <property type="molecule type" value="Transcribed_RNA"/>
</dbReference>
<feature type="compositionally biased region" description="Polar residues" evidence="1">
    <location>
        <begin position="116"/>
        <end position="129"/>
    </location>
</feature>